<keyword evidence="7" id="KW-0413">Isomerase</keyword>
<dbReference type="EMBL" id="CCAE010000003">
    <property type="protein sequence ID" value="CDN86361.1"/>
    <property type="molecule type" value="Genomic_DNA"/>
</dbReference>
<name>A0A1L1PP43_HYDIT</name>
<dbReference type="PANTHER" id="PTHR42796">
    <property type="entry name" value="FUMARYLACETOACETATE HYDROLASE DOMAIN-CONTAINING PROTEIN 2A-RELATED"/>
    <property type="match status" value="1"/>
</dbReference>
<protein>
    <submittedName>
        <fullName evidence="7">5-carboxymethyl-2-hydroxymuconate Delta-isomerase</fullName>
    </submittedName>
</protein>
<comment type="similarity">
    <text evidence="2">Belongs to the FAH family.</text>
</comment>
<sequence precursor="true">MRLVRYQQGAQHGWAVQRPDTGQWHGMLKGGPVWPGEVDALIAAGRAALNAAAAVMARQAPVDLGRVALLPPLARPPKILCVGLNYRDHTSESGFEQPAYPTLFSRFTTSLIGHGAPIRYPELSDTLDYEGELVAVIGTGGSRIRREDALSHVLGYSVFNDVSVREYQFKTPQWTMGKNFDGTGPFGPWLVTDDELPPGAAGLAIETRLNGRVVQSANTRDMVFDVAQLIETISAAVTLEAGDLIVAGTPAGIGHARDPRLYMKPGDVCEVEIEGIGLLSNPVRRLPAPDEQGRSLPQPTEEETTR</sequence>
<keyword evidence="4" id="KW-0378">Hydrolase</keyword>
<accession>A0A1L1PP43</accession>
<organism evidence="7 8">
    <name type="scientific">Hydrogenophaga intermedia</name>
    <dbReference type="NCBI Taxonomy" id="65786"/>
    <lineage>
        <taxon>Bacteria</taxon>
        <taxon>Pseudomonadati</taxon>
        <taxon>Pseudomonadota</taxon>
        <taxon>Betaproteobacteria</taxon>
        <taxon>Burkholderiales</taxon>
        <taxon>Comamonadaceae</taxon>
        <taxon>Hydrogenophaga</taxon>
    </lineage>
</organism>
<dbReference type="FunFam" id="3.90.850.10:FF:000002">
    <property type="entry name" value="2-hydroxyhepta-2,4-diene-1,7-dioate isomerase"/>
    <property type="match status" value="1"/>
</dbReference>
<evidence type="ECO:0000313" key="7">
    <source>
        <dbReference type="EMBL" id="CDN86361.1"/>
    </source>
</evidence>
<proteinExistence type="inferred from homology"/>
<dbReference type="Proteomes" id="UP000028878">
    <property type="component" value="Unassembled WGS sequence"/>
</dbReference>
<dbReference type="AlphaFoldDB" id="A0A1L1PP43"/>
<evidence type="ECO:0000256" key="3">
    <source>
        <dbReference type="ARBA" id="ARBA00022723"/>
    </source>
</evidence>
<dbReference type="GO" id="GO:0046872">
    <property type="term" value="F:metal ion binding"/>
    <property type="evidence" value="ECO:0007669"/>
    <property type="project" value="UniProtKB-KW"/>
</dbReference>
<evidence type="ECO:0000256" key="5">
    <source>
        <dbReference type="SAM" id="MobiDB-lite"/>
    </source>
</evidence>
<dbReference type="SUPFAM" id="SSF56529">
    <property type="entry name" value="FAH"/>
    <property type="match status" value="1"/>
</dbReference>
<dbReference type="PANTHER" id="PTHR42796:SF4">
    <property type="entry name" value="FUMARYLACETOACETATE HYDROLASE DOMAIN-CONTAINING PROTEIN 2A"/>
    <property type="match status" value="1"/>
</dbReference>
<comment type="cofactor">
    <cofactor evidence="1">
        <name>Mg(2+)</name>
        <dbReference type="ChEBI" id="CHEBI:18420"/>
    </cofactor>
</comment>
<feature type="region of interest" description="Disordered" evidence="5">
    <location>
        <begin position="282"/>
        <end position="306"/>
    </location>
</feature>
<dbReference type="InterPro" id="IPR051121">
    <property type="entry name" value="FAH"/>
</dbReference>
<reference evidence="8" key="2">
    <citation type="submission" date="2014-11" db="EMBL/GenBank/DDBJ databases">
        <title>Draft genome sequence of Hydrogenophaga intermedia S1.</title>
        <authorList>
            <person name="Gan H.M."/>
            <person name="Chew T.H."/>
            <person name="Stolz A."/>
        </authorList>
    </citation>
    <scope>NUCLEOTIDE SEQUENCE [LARGE SCALE GENOMIC DNA]</scope>
    <source>
        <strain evidence="8">S1</strain>
    </source>
</reference>
<gene>
    <name evidence="7" type="ORF">BN948_00762</name>
</gene>
<evidence type="ECO:0000256" key="2">
    <source>
        <dbReference type="ARBA" id="ARBA00010211"/>
    </source>
</evidence>
<dbReference type="GO" id="GO:0019752">
    <property type="term" value="P:carboxylic acid metabolic process"/>
    <property type="evidence" value="ECO:0007669"/>
    <property type="project" value="UniProtKB-ARBA"/>
</dbReference>
<evidence type="ECO:0000256" key="4">
    <source>
        <dbReference type="ARBA" id="ARBA00022801"/>
    </source>
</evidence>
<keyword evidence="3" id="KW-0479">Metal-binding</keyword>
<evidence type="ECO:0000313" key="8">
    <source>
        <dbReference type="Proteomes" id="UP000028878"/>
    </source>
</evidence>
<dbReference type="InterPro" id="IPR011234">
    <property type="entry name" value="Fumarylacetoacetase-like_C"/>
</dbReference>
<feature type="domain" description="Fumarylacetoacetase-like C-terminal" evidence="6">
    <location>
        <begin position="78"/>
        <end position="284"/>
    </location>
</feature>
<dbReference type="GO" id="GO:0016853">
    <property type="term" value="F:isomerase activity"/>
    <property type="evidence" value="ECO:0007669"/>
    <property type="project" value="UniProtKB-KW"/>
</dbReference>
<dbReference type="Pfam" id="PF01557">
    <property type="entry name" value="FAA_hydrolase"/>
    <property type="match status" value="1"/>
</dbReference>
<dbReference type="Gene3D" id="3.90.850.10">
    <property type="entry name" value="Fumarylacetoacetase-like, C-terminal domain"/>
    <property type="match status" value="1"/>
</dbReference>
<dbReference type="GO" id="GO:0016787">
    <property type="term" value="F:hydrolase activity"/>
    <property type="evidence" value="ECO:0007669"/>
    <property type="project" value="UniProtKB-KW"/>
</dbReference>
<dbReference type="RefSeq" id="WP_009517288.1">
    <property type="nucleotide sequence ID" value="NZ_CCAE010000003.1"/>
</dbReference>
<evidence type="ECO:0000259" key="6">
    <source>
        <dbReference type="Pfam" id="PF01557"/>
    </source>
</evidence>
<reference evidence="8" key="1">
    <citation type="submission" date="2014-02" db="EMBL/GenBank/DDBJ databases">
        <authorList>
            <person name="Gan H."/>
        </authorList>
    </citation>
    <scope>NUCLEOTIDE SEQUENCE [LARGE SCALE GENOMIC DNA]</scope>
    <source>
        <strain evidence="8">S1</strain>
    </source>
</reference>
<evidence type="ECO:0000256" key="1">
    <source>
        <dbReference type="ARBA" id="ARBA00001946"/>
    </source>
</evidence>
<dbReference type="InterPro" id="IPR036663">
    <property type="entry name" value="Fumarylacetoacetase_C_sf"/>
</dbReference>
<keyword evidence="8" id="KW-1185">Reference proteome</keyword>